<sequence>MLAWLRWLPWLPVWAEPEELWELRAKLIKPSAHKAPRYVSFLPGHWLLLLRESRFDYCYWTNVFSVTEANLLEKGFSIKSLHEVSKCGPSIEHGCSFFDAEVIRKDPASASLFNSKAPDGYLGSLIGHYWVGQGSCSEFLDKDPFMQVPSPLRVLHPPGLWGRWLRRSLQEVGLEADSLSDRSLIDTALEAMPEICTDSVTDVWDSQWPDGTTPKSMLVIGCSTMAGEPTQPLIDKGAGGLFLDMDRRAIRVARAQSSAPNRLIMNITVAPHTVGSLLKEYKAFVEDLEVLQVDIDSFDGPMVQALLKLTQPKAVVVEIRDFVPFPFRYACLDSDTKSLPWGGANFAFWQHLLAQHGLYLVRMDHRDAVFARRKAPDRRKFLGIMACYLRFYKEPDSPVLHELNMLSQEITGMEVLQHEGMKWPNFRYWLELQGGAEKVAARYDYIWVVDDDVRLPTTEISRMFQILREHSQIAFACPSFDKGSDGVWRFFDGHDPRWKLRYTNFVECTAPVLKSSMLLDARFQPCLRAVRTGCFIDFCFHPAAGGGRDVVAVIDAVQCHHPPRTADYPSEMRQVQAWQEHKHDDVLFEKEGVPKDWWAIEPRFFQPKVLGAVPIGS</sequence>
<gene>
    <name evidence="2" type="ORF">SCF082_LOCUS45782</name>
</gene>
<comment type="caution">
    <text evidence="2">The sequence shown here is derived from an EMBL/GenBank/DDBJ whole genome shotgun (WGS) entry which is preliminary data.</text>
</comment>
<evidence type="ECO:0000313" key="3">
    <source>
        <dbReference type="Proteomes" id="UP001642464"/>
    </source>
</evidence>
<organism evidence="2 3">
    <name type="scientific">Durusdinium trenchii</name>
    <dbReference type="NCBI Taxonomy" id="1381693"/>
    <lineage>
        <taxon>Eukaryota</taxon>
        <taxon>Sar</taxon>
        <taxon>Alveolata</taxon>
        <taxon>Dinophyceae</taxon>
        <taxon>Suessiales</taxon>
        <taxon>Symbiodiniaceae</taxon>
        <taxon>Durusdinium</taxon>
    </lineage>
</organism>
<name>A0ABP0RE53_9DINO</name>
<dbReference type="SUPFAM" id="SSF53448">
    <property type="entry name" value="Nucleotide-diphospho-sugar transferases"/>
    <property type="match status" value="1"/>
</dbReference>
<feature type="signal peptide" evidence="1">
    <location>
        <begin position="1"/>
        <end position="15"/>
    </location>
</feature>
<dbReference type="InterPro" id="IPR029044">
    <property type="entry name" value="Nucleotide-diphossugar_trans"/>
</dbReference>
<protein>
    <submittedName>
        <fullName evidence="2">Uncharacterized protein</fullName>
    </submittedName>
</protein>
<reference evidence="2 3" key="1">
    <citation type="submission" date="2024-02" db="EMBL/GenBank/DDBJ databases">
        <authorList>
            <person name="Chen Y."/>
            <person name="Shah S."/>
            <person name="Dougan E. K."/>
            <person name="Thang M."/>
            <person name="Chan C."/>
        </authorList>
    </citation>
    <scope>NUCLEOTIDE SEQUENCE [LARGE SCALE GENOMIC DNA]</scope>
</reference>
<feature type="chain" id="PRO_5046179259" evidence="1">
    <location>
        <begin position="16"/>
        <end position="617"/>
    </location>
</feature>
<dbReference type="Proteomes" id="UP001642464">
    <property type="component" value="Unassembled WGS sequence"/>
</dbReference>
<proteinExistence type="predicted"/>
<evidence type="ECO:0000256" key="1">
    <source>
        <dbReference type="SAM" id="SignalP"/>
    </source>
</evidence>
<keyword evidence="3" id="KW-1185">Reference proteome</keyword>
<keyword evidence="1" id="KW-0732">Signal</keyword>
<dbReference type="EMBL" id="CAXAMM010041140">
    <property type="protein sequence ID" value="CAK9097596.1"/>
    <property type="molecule type" value="Genomic_DNA"/>
</dbReference>
<accession>A0ABP0RE53</accession>
<evidence type="ECO:0000313" key="2">
    <source>
        <dbReference type="EMBL" id="CAK9097596.1"/>
    </source>
</evidence>